<evidence type="ECO:0000313" key="5">
    <source>
        <dbReference type="Proteomes" id="UP000193067"/>
    </source>
</evidence>
<dbReference type="GO" id="GO:0016491">
    <property type="term" value="F:oxidoreductase activity"/>
    <property type="evidence" value="ECO:0007669"/>
    <property type="project" value="UniProtKB-KW"/>
</dbReference>
<dbReference type="PRINTS" id="PR00419">
    <property type="entry name" value="ADXRDTASE"/>
</dbReference>
<dbReference type="SUPFAM" id="SSF51905">
    <property type="entry name" value="FAD/NAD(P)-binding domain"/>
    <property type="match status" value="1"/>
</dbReference>
<dbReference type="AlphaFoldDB" id="A0A1Y2ID68"/>
<dbReference type="InterPro" id="IPR036188">
    <property type="entry name" value="FAD/NAD-bd_sf"/>
</dbReference>
<keyword evidence="2" id="KW-0274">FAD</keyword>
<dbReference type="EMBL" id="KZ084136">
    <property type="protein sequence ID" value="OSC98613.1"/>
    <property type="molecule type" value="Genomic_DNA"/>
</dbReference>
<dbReference type="Gene3D" id="3.50.50.60">
    <property type="entry name" value="FAD/NAD(P)-binding domain"/>
    <property type="match status" value="1"/>
</dbReference>
<reference evidence="4 5" key="1">
    <citation type="journal article" date="2015" name="Biotechnol. Biofuels">
        <title>Enhanced degradation of softwood versus hardwood by the white-rot fungus Pycnoporus coccineus.</title>
        <authorList>
            <person name="Couturier M."/>
            <person name="Navarro D."/>
            <person name="Chevret D."/>
            <person name="Henrissat B."/>
            <person name="Piumi F."/>
            <person name="Ruiz-Duenas F.J."/>
            <person name="Martinez A.T."/>
            <person name="Grigoriev I.V."/>
            <person name="Riley R."/>
            <person name="Lipzen A."/>
            <person name="Berrin J.G."/>
            <person name="Master E.R."/>
            <person name="Rosso M.N."/>
        </authorList>
    </citation>
    <scope>NUCLEOTIDE SEQUENCE [LARGE SCALE GENOMIC DNA]</scope>
    <source>
        <strain evidence="4 5">BRFM310</strain>
    </source>
</reference>
<keyword evidence="1" id="KW-0285">Flavoprotein</keyword>
<keyword evidence="3" id="KW-0560">Oxidoreductase</keyword>
<gene>
    <name evidence="4" type="ORF">PYCCODRAFT_1470928</name>
</gene>
<evidence type="ECO:0000256" key="1">
    <source>
        <dbReference type="ARBA" id="ARBA00022630"/>
    </source>
</evidence>
<evidence type="ECO:0000256" key="2">
    <source>
        <dbReference type="ARBA" id="ARBA00022827"/>
    </source>
</evidence>
<dbReference type="Proteomes" id="UP000193067">
    <property type="component" value="Unassembled WGS sequence"/>
</dbReference>
<accession>A0A1Y2ID68</accession>
<dbReference type="InterPro" id="IPR050346">
    <property type="entry name" value="FMO-like"/>
</dbReference>
<dbReference type="OrthoDB" id="66881at2759"/>
<evidence type="ECO:0000313" key="4">
    <source>
        <dbReference type="EMBL" id="OSC98613.1"/>
    </source>
</evidence>
<dbReference type="STRING" id="1353009.A0A1Y2ID68"/>
<keyword evidence="5" id="KW-1185">Reference proteome</keyword>
<proteinExistence type="predicted"/>
<dbReference type="Pfam" id="PF13450">
    <property type="entry name" value="NAD_binding_8"/>
    <property type="match status" value="1"/>
</dbReference>
<name>A0A1Y2ID68_TRAC3</name>
<protein>
    <submittedName>
        <fullName evidence="4">FAD/NAD(P)-binding domain-containing protein</fullName>
    </submittedName>
</protein>
<organism evidence="4 5">
    <name type="scientific">Trametes coccinea (strain BRFM310)</name>
    <name type="common">Pycnoporus coccineus</name>
    <dbReference type="NCBI Taxonomy" id="1353009"/>
    <lineage>
        <taxon>Eukaryota</taxon>
        <taxon>Fungi</taxon>
        <taxon>Dikarya</taxon>
        <taxon>Basidiomycota</taxon>
        <taxon>Agaricomycotina</taxon>
        <taxon>Agaricomycetes</taxon>
        <taxon>Polyporales</taxon>
        <taxon>Polyporaceae</taxon>
        <taxon>Trametes</taxon>
    </lineage>
</organism>
<evidence type="ECO:0000256" key="3">
    <source>
        <dbReference type="ARBA" id="ARBA00023002"/>
    </source>
</evidence>
<dbReference type="PANTHER" id="PTHR23023">
    <property type="entry name" value="DIMETHYLANILINE MONOOXYGENASE"/>
    <property type="match status" value="1"/>
</dbReference>
<sequence>MKSGVCLSLSSLVDAGSALIYMFIQHVLIFLFKWPPPPGPEYPKSPKGRIAIIGAGVTGISSAAHAIAHGFDVVIYEQSDTVGGVWTRVNETSGLQINSLLYRFHPAVLWSSSFPSRDEVVHQVRKIWEEYHLEPRTRFNTPVKSVRRVKGTGLPPHGDPSSPRSRWIINDGEDGIFDAVVATWIIPRNVVVGALIAGQPAGREWPIWLTWQKVITWWNYRDVPELVPARIGLFETTPIVNDEFAKVVKSGKCRYVRGDIVRFTNGGVRVKVRRRQEKPGEGKAEREYAGDLVVLATGFKRPPFDFFQDELFPKGYDGPNLYLQGFSTEDWSVLTTNATFQHGMGSVGHVHIGIYMRILFTFLMDTKTRPTRQEMKLWVDIVRFIKRDAPGGAFSFFTYTELSASLVVHFGFL</sequence>